<evidence type="ECO:0000313" key="2">
    <source>
        <dbReference type="Proteomes" id="UP001497644"/>
    </source>
</evidence>
<dbReference type="PANTHER" id="PTHR47331">
    <property type="entry name" value="PHD-TYPE DOMAIN-CONTAINING PROTEIN"/>
    <property type="match status" value="1"/>
</dbReference>
<gene>
    <name evidence="1" type="ORF">LPLAT_LOCUS12796</name>
</gene>
<proteinExistence type="predicted"/>
<dbReference type="Pfam" id="PF05380">
    <property type="entry name" value="Peptidase_A17"/>
    <property type="match status" value="1"/>
</dbReference>
<dbReference type="InterPro" id="IPR008042">
    <property type="entry name" value="Retrotrans_Pao"/>
</dbReference>
<protein>
    <recommendedName>
        <fullName evidence="3">Reverse transcriptase</fullName>
    </recommendedName>
</protein>
<accession>A0AAV2P3Z7</accession>
<keyword evidence="2" id="KW-1185">Reference proteome</keyword>
<reference evidence="1" key="1">
    <citation type="submission" date="2024-04" db="EMBL/GenBank/DDBJ databases">
        <authorList>
            <consortium name="Molecular Ecology Group"/>
        </authorList>
    </citation>
    <scope>NUCLEOTIDE SEQUENCE</scope>
</reference>
<evidence type="ECO:0008006" key="3">
    <source>
        <dbReference type="Google" id="ProtNLM"/>
    </source>
</evidence>
<dbReference type="EMBL" id="OZ034830">
    <property type="protein sequence ID" value="CAL1687620.1"/>
    <property type="molecule type" value="Genomic_DNA"/>
</dbReference>
<dbReference type="PANTHER" id="PTHR47331:SF6">
    <property type="entry name" value="DOUBLECORTIN DOMAIN-CONTAINING PROTEIN"/>
    <property type="match status" value="1"/>
</dbReference>
<dbReference type="AlphaFoldDB" id="A0AAV2P3Z7"/>
<sequence>MFEFDALVRPRRRSVSQDLGLRWHSSSDSFGFQVSLLGRSCTKCSILSELARIFDPLGFLTPLTFAAKRLIQRLWMLGLDWDDEPPTEIRSRWETYKAELAALSRLRIPRSLALDGVVRRELHGFCDASEQGYGAVVYLRLVTAEGVHIRLLAGKSKVAPFKAITLPRLELCAALLLSELLVFVKQVLQEQVALHAVHAWSDSMVALYWVRSAHHRWKTFVRNRVARIQENIAASAWGHVSTDSNPADPCSRGLTPQQLVDCNLWWRGPEWLRDFERQVEPEYDSENHLGEELRNSTFVSTKNAGLFDPLIERISSLQKICRIVAYCLRFRDRIRRKTIAASMSVDQLEAHSALLVLVKLVQSQCFSEDLHRLARGSGVSREIRKLAPFLDTDGTLRVGGRIARSMLSYEAKHPARRTNIWRGFLTCQMCKFFAIKLLKERHERYGN</sequence>
<name>A0AAV2P3Z7_9HYME</name>
<dbReference type="Proteomes" id="UP001497644">
    <property type="component" value="Chromosome 7"/>
</dbReference>
<evidence type="ECO:0000313" key="1">
    <source>
        <dbReference type="EMBL" id="CAL1687620.1"/>
    </source>
</evidence>
<organism evidence="1 2">
    <name type="scientific">Lasius platythorax</name>
    <dbReference type="NCBI Taxonomy" id="488582"/>
    <lineage>
        <taxon>Eukaryota</taxon>
        <taxon>Metazoa</taxon>
        <taxon>Ecdysozoa</taxon>
        <taxon>Arthropoda</taxon>
        <taxon>Hexapoda</taxon>
        <taxon>Insecta</taxon>
        <taxon>Pterygota</taxon>
        <taxon>Neoptera</taxon>
        <taxon>Endopterygota</taxon>
        <taxon>Hymenoptera</taxon>
        <taxon>Apocrita</taxon>
        <taxon>Aculeata</taxon>
        <taxon>Formicoidea</taxon>
        <taxon>Formicidae</taxon>
        <taxon>Formicinae</taxon>
        <taxon>Lasius</taxon>
        <taxon>Lasius</taxon>
    </lineage>
</organism>